<proteinExistence type="inferred from homology"/>
<dbReference type="SUPFAM" id="SSF46785">
    <property type="entry name" value="Winged helix' DNA-binding domain"/>
    <property type="match status" value="1"/>
</dbReference>
<evidence type="ECO:0000256" key="4">
    <source>
        <dbReference type="ARBA" id="ARBA00023163"/>
    </source>
</evidence>
<dbReference type="InterPro" id="IPR005119">
    <property type="entry name" value="LysR_subst-bd"/>
</dbReference>
<keyword evidence="3" id="KW-0238">DNA-binding</keyword>
<dbReference type="PANTHER" id="PTHR30537">
    <property type="entry name" value="HTH-TYPE TRANSCRIPTIONAL REGULATOR"/>
    <property type="match status" value="1"/>
</dbReference>
<dbReference type="Pfam" id="PF03466">
    <property type="entry name" value="LysR_substrate"/>
    <property type="match status" value="1"/>
</dbReference>
<reference evidence="7" key="1">
    <citation type="journal article" date="2023" name="Int. J. Syst. Evol. Microbiol.">
        <title>Mesoterricola silvestris gen. nov., sp. nov., Mesoterricola sediminis sp. nov., Geothrix oryzae sp. nov., Geothrix edaphica sp. nov., Geothrix rubra sp. nov., and Geothrix limicola sp. nov., six novel members of Acidobacteriota isolated from soils.</title>
        <authorList>
            <person name="Itoh H."/>
            <person name="Sugisawa Y."/>
            <person name="Mise K."/>
            <person name="Xu Z."/>
            <person name="Kuniyasu M."/>
            <person name="Ushijima N."/>
            <person name="Kawano K."/>
            <person name="Kobayashi E."/>
            <person name="Shiratori Y."/>
            <person name="Masuda Y."/>
            <person name="Senoo K."/>
        </authorList>
    </citation>
    <scope>NUCLEOTIDE SEQUENCE [LARGE SCALE GENOMIC DNA]</scope>
    <source>
        <strain evidence="7">Red222</strain>
    </source>
</reference>
<dbReference type="Pfam" id="PF00126">
    <property type="entry name" value="HTH_1"/>
    <property type="match status" value="1"/>
</dbReference>
<protein>
    <submittedName>
        <fullName evidence="6">LysR family transcriptional regulator</fullName>
    </submittedName>
</protein>
<dbReference type="PANTHER" id="PTHR30537:SF74">
    <property type="entry name" value="HTH-TYPE TRANSCRIPTIONAL REGULATOR TRPI"/>
    <property type="match status" value="1"/>
</dbReference>
<sequence length="308" mass="34752">MHEYHSCMDALLDLPQLRTFYTLAQAGSFTACASRLRRTPSAVSHAMTKLEDLTGVALLDRRGRSLGLTEEGRRLYQACERAFATLDAAAEDLKRHQTQAKGRLRLGATVEFGSSILMKHMQPFLAANPDLEIDFTLSQDLLSPLLRDDLDLVIDCQEHPFPALKKVPLFRETYVVACAPAFRKAHRLRVPADLSRSPVLSLDKAGAWWNRFLMAMPDRDQPQLDRFIAVNHIRAMIHAAVEGMGALLVPRYSVLEELERGDLVALFPGIRPTEDRFSIYQKKVRANHEKQKLLTRYLQSLSPAEFGS</sequence>
<dbReference type="EMBL" id="AP027079">
    <property type="protein sequence ID" value="BDU68295.1"/>
    <property type="molecule type" value="Genomic_DNA"/>
</dbReference>
<evidence type="ECO:0000256" key="3">
    <source>
        <dbReference type="ARBA" id="ARBA00023125"/>
    </source>
</evidence>
<dbReference type="Gene3D" id="3.40.190.290">
    <property type="match status" value="1"/>
</dbReference>
<dbReference type="SUPFAM" id="SSF53850">
    <property type="entry name" value="Periplasmic binding protein-like II"/>
    <property type="match status" value="1"/>
</dbReference>
<comment type="similarity">
    <text evidence="1">Belongs to the LysR transcriptional regulatory family.</text>
</comment>
<evidence type="ECO:0000313" key="6">
    <source>
        <dbReference type="EMBL" id="BDU68295.1"/>
    </source>
</evidence>
<dbReference type="InterPro" id="IPR058163">
    <property type="entry name" value="LysR-type_TF_proteobact-type"/>
</dbReference>
<gene>
    <name evidence="6" type="ORF">GETHOR_03960</name>
</gene>
<accession>A0ABM8DMX8</accession>
<evidence type="ECO:0000313" key="7">
    <source>
        <dbReference type="Proteomes" id="UP001242010"/>
    </source>
</evidence>
<keyword evidence="7" id="KW-1185">Reference proteome</keyword>
<name>A0ABM8DMX8_9BACT</name>
<evidence type="ECO:0000259" key="5">
    <source>
        <dbReference type="PROSITE" id="PS50931"/>
    </source>
</evidence>
<evidence type="ECO:0000256" key="1">
    <source>
        <dbReference type="ARBA" id="ARBA00009437"/>
    </source>
</evidence>
<organism evidence="6 7">
    <name type="scientific">Geothrix oryzae</name>
    <dbReference type="NCBI Taxonomy" id="2927975"/>
    <lineage>
        <taxon>Bacteria</taxon>
        <taxon>Pseudomonadati</taxon>
        <taxon>Acidobacteriota</taxon>
        <taxon>Holophagae</taxon>
        <taxon>Holophagales</taxon>
        <taxon>Holophagaceae</taxon>
        <taxon>Geothrix</taxon>
    </lineage>
</organism>
<evidence type="ECO:0000256" key="2">
    <source>
        <dbReference type="ARBA" id="ARBA00023015"/>
    </source>
</evidence>
<dbReference type="InterPro" id="IPR000847">
    <property type="entry name" value="LysR_HTH_N"/>
</dbReference>
<dbReference type="Gene3D" id="1.10.10.10">
    <property type="entry name" value="Winged helix-like DNA-binding domain superfamily/Winged helix DNA-binding domain"/>
    <property type="match status" value="1"/>
</dbReference>
<dbReference type="PROSITE" id="PS50931">
    <property type="entry name" value="HTH_LYSR"/>
    <property type="match status" value="1"/>
</dbReference>
<feature type="domain" description="HTH lysR-type" evidence="5">
    <location>
        <begin position="12"/>
        <end position="69"/>
    </location>
</feature>
<keyword evidence="2" id="KW-0805">Transcription regulation</keyword>
<dbReference type="InterPro" id="IPR036390">
    <property type="entry name" value="WH_DNA-bd_sf"/>
</dbReference>
<dbReference type="Proteomes" id="UP001242010">
    <property type="component" value="Chromosome"/>
</dbReference>
<dbReference type="InterPro" id="IPR036388">
    <property type="entry name" value="WH-like_DNA-bd_sf"/>
</dbReference>
<keyword evidence="4" id="KW-0804">Transcription</keyword>